<organism evidence="1 2">
    <name type="scientific">Irpex rosettiformis</name>
    <dbReference type="NCBI Taxonomy" id="378272"/>
    <lineage>
        <taxon>Eukaryota</taxon>
        <taxon>Fungi</taxon>
        <taxon>Dikarya</taxon>
        <taxon>Basidiomycota</taxon>
        <taxon>Agaricomycotina</taxon>
        <taxon>Agaricomycetes</taxon>
        <taxon>Polyporales</taxon>
        <taxon>Irpicaceae</taxon>
        <taxon>Irpex</taxon>
    </lineage>
</organism>
<protein>
    <submittedName>
        <fullName evidence="1">Uncharacterized protein</fullName>
    </submittedName>
</protein>
<dbReference type="Proteomes" id="UP001055072">
    <property type="component" value="Unassembled WGS sequence"/>
</dbReference>
<dbReference type="EMBL" id="MU274903">
    <property type="protein sequence ID" value="KAI0092703.1"/>
    <property type="molecule type" value="Genomic_DNA"/>
</dbReference>
<evidence type="ECO:0000313" key="2">
    <source>
        <dbReference type="Proteomes" id="UP001055072"/>
    </source>
</evidence>
<keyword evidence="2" id="KW-1185">Reference proteome</keyword>
<accession>A0ACB8UED4</accession>
<proteinExistence type="predicted"/>
<evidence type="ECO:0000313" key="1">
    <source>
        <dbReference type="EMBL" id="KAI0092703.1"/>
    </source>
</evidence>
<name>A0ACB8UED4_9APHY</name>
<gene>
    <name evidence="1" type="ORF">BDY19DRAFT_499934</name>
</gene>
<sequence length="80" mass="9373">MVFISSLVVSHSAITVPHRYFYDSFFFSSSLVSNYLFGLRLLTAVGCQDSFYFLCWYLLPLFPLLRHSCFYFTYCCIYSG</sequence>
<reference evidence="1" key="1">
    <citation type="journal article" date="2021" name="Environ. Microbiol.">
        <title>Gene family expansions and transcriptome signatures uncover fungal adaptations to wood decay.</title>
        <authorList>
            <person name="Hage H."/>
            <person name="Miyauchi S."/>
            <person name="Viragh M."/>
            <person name="Drula E."/>
            <person name="Min B."/>
            <person name="Chaduli D."/>
            <person name="Navarro D."/>
            <person name="Favel A."/>
            <person name="Norest M."/>
            <person name="Lesage-Meessen L."/>
            <person name="Balint B."/>
            <person name="Merenyi Z."/>
            <person name="de Eugenio L."/>
            <person name="Morin E."/>
            <person name="Martinez A.T."/>
            <person name="Baldrian P."/>
            <person name="Stursova M."/>
            <person name="Martinez M.J."/>
            <person name="Novotny C."/>
            <person name="Magnuson J.K."/>
            <person name="Spatafora J.W."/>
            <person name="Maurice S."/>
            <person name="Pangilinan J."/>
            <person name="Andreopoulos W."/>
            <person name="LaButti K."/>
            <person name="Hundley H."/>
            <person name="Na H."/>
            <person name="Kuo A."/>
            <person name="Barry K."/>
            <person name="Lipzen A."/>
            <person name="Henrissat B."/>
            <person name="Riley R."/>
            <person name="Ahrendt S."/>
            <person name="Nagy L.G."/>
            <person name="Grigoriev I.V."/>
            <person name="Martin F."/>
            <person name="Rosso M.N."/>
        </authorList>
    </citation>
    <scope>NUCLEOTIDE SEQUENCE</scope>
    <source>
        <strain evidence="1">CBS 384.51</strain>
    </source>
</reference>
<comment type="caution">
    <text evidence="1">The sequence shown here is derived from an EMBL/GenBank/DDBJ whole genome shotgun (WGS) entry which is preliminary data.</text>
</comment>